<dbReference type="InterPro" id="IPR013607">
    <property type="entry name" value="Phospholipase_A2-like"/>
</dbReference>
<dbReference type="EMBL" id="CALNXI010000301">
    <property type="protein sequence ID" value="CAH3024365.1"/>
    <property type="molecule type" value="Genomic_DNA"/>
</dbReference>
<keyword evidence="4" id="KW-1185">Reference proteome</keyword>
<organism evidence="3 4">
    <name type="scientific">Porites evermanni</name>
    <dbReference type="NCBI Taxonomy" id="104178"/>
    <lineage>
        <taxon>Eukaryota</taxon>
        <taxon>Metazoa</taxon>
        <taxon>Cnidaria</taxon>
        <taxon>Anthozoa</taxon>
        <taxon>Hexacorallia</taxon>
        <taxon>Scleractinia</taxon>
        <taxon>Fungiina</taxon>
        <taxon>Poritidae</taxon>
        <taxon>Porites</taxon>
    </lineage>
</organism>
<evidence type="ECO:0000256" key="1">
    <source>
        <dbReference type="SAM" id="MobiDB-lite"/>
    </source>
</evidence>
<feature type="region of interest" description="Disordered" evidence="1">
    <location>
        <begin position="1"/>
        <end position="22"/>
    </location>
</feature>
<feature type="domain" description="Phospholipase A2-like" evidence="2">
    <location>
        <begin position="34"/>
        <end position="115"/>
    </location>
</feature>
<gene>
    <name evidence="3" type="ORF">PEVE_00022695</name>
</gene>
<evidence type="ECO:0000313" key="4">
    <source>
        <dbReference type="Proteomes" id="UP001159427"/>
    </source>
</evidence>
<evidence type="ECO:0000259" key="2">
    <source>
        <dbReference type="Pfam" id="PF08398"/>
    </source>
</evidence>
<evidence type="ECO:0000313" key="3">
    <source>
        <dbReference type="EMBL" id="CAH3024365.1"/>
    </source>
</evidence>
<proteinExistence type="predicted"/>
<dbReference type="Proteomes" id="UP001159427">
    <property type="component" value="Unassembled WGS sequence"/>
</dbReference>
<protein>
    <recommendedName>
        <fullName evidence="2">Phospholipase A2-like domain-containing protein</fullName>
    </recommendedName>
</protein>
<dbReference type="Pfam" id="PF08398">
    <property type="entry name" value="Phospholip_A2_4"/>
    <property type="match status" value="1"/>
</dbReference>
<dbReference type="InterPro" id="IPR036444">
    <property type="entry name" value="PLipase_A2_dom_sf"/>
</dbReference>
<accession>A0ABN8M7V7</accession>
<reference evidence="3 4" key="1">
    <citation type="submission" date="2022-05" db="EMBL/GenBank/DDBJ databases">
        <authorList>
            <consortium name="Genoscope - CEA"/>
            <person name="William W."/>
        </authorList>
    </citation>
    <scope>NUCLEOTIDE SEQUENCE [LARGE SCALE GENOMIC DNA]</scope>
</reference>
<sequence>MGKTGKRKRSRPRRRRQRGGKFDFQKAVEKIGMDVHIPSYRFAGPGTKLAKRLKRGDKPKNRLGRIAMHHDIAYSKAKNLQDKWKADDVMIKAIDRLPGKKTMNEKVVKKIMQAKRKLKL</sequence>
<name>A0ABN8M7V7_9CNID</name>
<feature type="compositionally biased region" description="Basic residues" evidence="1">
    <location>
        <begin position="1"/>
        <end position="19"/>
    </location>
</feature>
<comment type="caution">
    <text evidence="3">The sequence shown here is derived from an EMBL/GenBank/DDBJ whole genome shotgun (WGS) entry which is preliminary data.</text>
</comment>
<dbReference type="Gene3D" id="1.20.90.10">
    <property type="entry name" value="Phospholipase A2 domain"/>
    <property type="match status" value="1"/>
</dbReference>